<evidence type="ECO:0000313" key="2">
    <source>
        <dbReference type="Proteomes" id="UP000799640"/>
    </source>
</evidence>
<gene>
    <name evidence="1" type="ORF">EJ06DRAFT_464727</name>
</gene>
<name>A0A6G1HXL3_9PEZI</name>
<keyword evidence="2" id="KW-1185">Reference proteome</keyword>
<dbReference type="InterPro" id="IPR011990">
    <property type="entry name" value="TPR-like_helical_dom_sf"/>
</dbReference>
<dbReference type="EMBL" id="ML996694">
    <property type="protein sequence ID" value="KAF2400606.1"/>
    <property type="molecule type" value="Genomic_DNA"/>
</dbReference>
<reference evidence="1" key="1">
    <citation type="journal article" date="2020" name="Stud. Mycol.">
        <title>101 Dothideomycetes genomes: a test case for predicting lifestyles and emergence of pathogens.</title>
        <authorList>
            <person name="Haridas S."/>
            <person name="Albert R."/>
            <person name="Binder M."/>
            <person name="Bloem J."/>
            <person name="Labutti K."/>
            <person name="Salamov A."/>
            <person name="Andreopoulos B."/>
            <person name="Baker S."/>
            <person name="Barry K."/>
            <person name="Bills G."/>
            <person name="Bluhm B."/>
            <person name="Cannon C."/>
            <person name="Castanera R."/>
            <person name="Culley D."/>
            <person name="Daum C."/>
            <person name="Ezra D."/>
            <person name="Gonzalez J."/>
            <person name="Henrissat B."/>
            <person name="Kuo A."/>
            <person name="Liang C."/>
            <person name="Lipzen A."/>
            <person name="Lutzoni F."/>
            <person name="Magnuson J."/>
            <person name="Mondo S."/>
            <person name="Nolan M."/>
            <person name="Ohm R."/>
            <person name="Pangilinan J."/>
            <person name="Park H.-J."/>
            <person name="Ramirez L."/>
            <person name="Alfaro M."/>
            <person name="Sun H."/>
            <person name="Tritt A."/>
            <person name="Yoshinaga Y."/>
            <person name="Zwiers L.-H."/>
            <person name="Turgeon B."/>
            <person name="Goodwin S."/>
            <person name="Spatafora J."/>
            <person name="Crous P."/>
            <person name="Grigoriev I."/>
        </authorList>
    </citation>
    <scope>NUCLEOTIDE SEQUENCE</scope>
    <source>
        <strain evidence="1">CBS 262.69</strain>
    </source>
</reference>
<feature type="non-terminal residue" evidence="1">
    <location>
        <position position="1"/>
    </location>
</feature>
<dbReference type="Proteomes" id="UP000799640">
    <property type="component" value="Unassembled WGS sequence"/>
</dbReference>
<dbReference type="OrthoDB" id="2017974at2759"/>
<accession>A0A6G1HXL3</accession>
<organism evidence="1 2">
    <name type="scientific">Trichodelitschia bisporula</name>
    <dbReference type="NCBI Taxonomy" id="703511"/>
    <lineage>
        <taxon>Eukaryota</taxon>
        <taxon>Fungi</taxon>
        <taxon>Dikarya</taxon>
        <taxon>Ascomycota</taxon>
        <taxon>Pezizomycotina</taxon>
        <taxon>Dothideomycetes</taxon>
        <taxon>Dothideomycetes incertae sedis</taxon>
        <taxon>Phaeotrichales</taxon>
        <taxon>Phaeotrichaceae</taxon>
        <taxon>Trichodelitschia</taxon>
    </lineage>
</organism>
<protein>
    <submittedName>
        <fullName evidence="1">Uncharacterized protein</fullName>
    </submittedName>
</protein>
<feature type="non-terminal residue" evidence="1">
    <location>
        <position position="101"/>
    </location>
</feature>
<sequence length="101" mass="11846">KHFQRLMALPRTLLHEHHDFFLVRQHLMAMPARIFFTAGMWKHDVHSFLGLLHCRLPDSLGYMLAFIYTANQIMCLLVETVPSFDGTWIECLGDPARYRMA</sequence>
<dbReference type="SUPFAM" id="SSF48452">
    <property type="entry name" value="TPR-like"/>
    <property type="match status" value="1"/>
</dbReference>
<proteinExistence type="predicted"/>
<evidence type="ECO:0000313" key="1">
    <source>
        <dbReference type="EMBL" id="KAF2400606.1"/>
    </source>
</evidence>
<dbReference type="AlphaFoldDB" id="A0A6G1HXL3"/>